<evidence type="ECO:0000256" key="6">
    <source>
        <dbReference type="ARBA" id="ARBA00023163"/>
    </source>
</evidence>
<gene>
    <name evidence="7" type="primary">mraZ</name>
    <name evidence="9" type="ORF">DI536_13865</name>
</gene>
<comment type="subunit">
    <text evidence="7">Forms oligomers.</text>
</comment>
<dbReference type="GO" id="GO:0000976">
    <property type="term" value="F:transcription cis-regulatory region binding"/>
    <property type="evidence" value="ECO:0007669"/>
    <property type="project" value="TreeGrafter"/>
</dbReference>
<keyword evidence="6 7" id="KW-0804">Transcription</keyword>
<reference evidence="9 10" key="1">
    <citation type="submission" date="2017-08" db="EMBL/GenBank/DDBJ databases">
        <title>Infants hospitalized years apart are colonized by the same room-sourced microbial strains.</title>
        <authorList>
            <person name="Brooks B."/>
            <person name="Olm M.R."/>
            <person name="Firek B.A."/>
            <person name="Baker R."/>
            <person name="Thomas B.C."/>
            <person name="Morowitz M.J."/>
            <person name="Banfield J.F."/>
        </authorList>
    </citation>
    <scope>NUCLEOTIDE SEQUENCE [LARGE SCALE GENOMIC DNA]</scope>
    <source>
        <strain evidence="9">S2_003_000_R2_14</strain>
    </source>
</reference>
<keyword evidence="5 7" id="KW-0238">DNA-binding</keyword>
<comment type="subcellular location">
    <subcellularLocation>
        <location evidence="7">Cytoplasm</location>
        <location evidence="7">Nucleoid</location>
    </subcellularLocation>
</comment>
<dbReference type="InterPro" id="IPR038619">
    <property type="entry name" value="MraZ_sf"/>
</dbReference>
<evidence type="ECO:0000256" key="1">
    <source>
        <dbReference type="ARBA" id="ARBA00013860"/>
    </source>
</evidence>
<dbReference type="InterPro" id="IPR035644">
    <property type="entry name" value="MraZ_C"/>
</dbReference>
<dbReference type="AlphaFoldDB" id="A0A2W5TIY7"/>
<dbReference type="PANTHER" id="PTHR34701:SF1">
    <property type="entry name" value="TRANSCRIPTIONAL REGULATOR MRAZ"/>
    <property type="match status" value="1"/>
</dbReference>
<accession>A0A2W5TIY7</accession>
<dbReference type="Gene3D" id="3.40.1550.20">
    <property type="entry name" value="Transcriptional regulator MraZ domain"/>
    <property type="match status" value="1"/>
</dbReference>
<dbReference type="GO" id="GO:2000143">
    <property type="term" value="P:negative regulation of DNA-templated transcription initiation"/>
    <property type="evidence" value="ECO:0007669"/>
    <property type="project" value="TreeGrafter"/>
</dbReference>
<dbReference type="Proteomes" id="UP000249061">
    <property type="component" value="Unassembled WGS sequence"/>
</dbReference>
<dbReference type="InterPro" id="IPR007159">
    <property type="entry name" value="SpoVT-AbrB_dom"/>
</dbReference>
<dbReference type="HAMAP" id="MF_01008">
    <property type="entry name" value="MraZ"/>
    <property type="match status" value="1"/>
</dbReference>
<dbReference type="InterPro" id="IPR037914">
    <property type="entry name" value="SpoVT-AbrB_sf"/>
</dbReference>
<dbReference type="GO" id="GO:0051301">
    <property type="term" value="P:cell division"/>
    <property type="evidence" value="ECO:0007669"/>
    <property type="project" value="UniProtKB-KW"/>
</dbReference>
<dbReference type="InterPro" id="IPR020603">
    <property type="entry name" value="MraZ_dom"/>
</dbReference>
<evidence type="ECO:0000256" key="4">
    <source>
        <dbReference type="ARBA" id="ARBA00023015"/>
    </source>
</evidence>
<protein>
    <recommendedName>
        <fullName evidence="1 7">Transcriptional regulator MraZ</fullName>
    </recommendedName>
</protein>
<evidence type="ECO:0000313" key="9">
    <source>
        <dbReference type="EMBL" id="PZR12666.1"/>
    </source>
</evidence>
<dbReference type="PANTHER" id="PTHR34701">
    <property type="entry name" value="TRANSCRIPTIONAL REGULATOR MRAZ"/>
    <property type="match status" value="1"/>
</dbReference>
<dbReference type="GO" id="GO:0009295">
    <property type="term" value="C:nucleoid"/>
    <property type="evidence" value="ECO:0007669"/>
    <property type="project" value="UniProtKB-SubCell"/>
</dbReference>
<keyword evidence="3" id="KW-0677">Repeat</keyword>
<name>A0A2W5TIY7_9BACT</name>
<dbReference type="InterPro" id="IPR003444">
    <property type="entry name" value="MraZ"/>
</dbReference>
<dbReference type="Pfam" id="PF02381">
    <property type="entry name" value="MraZ"/>
    <property type="match status" value="2"/>
</dbReference>
<sequence>MFRGVFEHQIDAKGRTSFPVKLRETLVGSYDERLIVTTSLDACLHCYPVREWEHFEQAIAKRNAMEPGVKALLRLYVAPAVEVPVDKLGRVLIPPSLRAHAGLEKDLVWAGMVKVIELWSKDGWAKAQESARAEAESADVMRVLSELQQS</sequence>
<evidence type="ECO:0000256" key="2">
    <source>
        <dbReference type="ARBA" id="ARBA00022490"/>
    </source>
</evidence>
<dbReference type="EMBL" id="QFQP01000011">
    <property type="protein sequence ID" value="PZR12666.1"/>
    <property type="molecule type" value="Genomic_DNA"/>
</dbReference>
<dbReference type="GO" id="GO:0003700">
    <property type="term" value="F:DNA-binding transcription factor activity"/>
    <property type="evidence" value="ECO:0007669"/>
    <property type="project" value="UniProtKB-UniRule"/>
</dbReference>
<dbReference type="CDD" id="cd16320">
    <property type="entry name" value="MraZ_N"/>
    <property type="match status" value="1"/>
</dbReference>
<keyword evidence="2 7" id="KW-0963">Cytoplasm</keyword>
<evidence type="ECO:0000256" key="3">
    <source>
        <dbReference type="ARBA" id="ARBA00022737"/>
    </source>
</evidence>
<keyword evidence="9" id="KW-0132">Cell division</keyword>
<evidence type="ECO:0000259" key="8">
    <source>
        <dbReference type="PROSITE" id="PS51740"/>
    </source>
</evidence>
<comment type="caution">
    <text evidence="9">The sequence shown here is derived from an EMBL/GenBank/DDBJ whole genome shotgun (WGS) entry which is preliminary data.</text>
</comment>
<proteinExistence type="inferred from homology"/>
<dbReference type="GO" id="GO:0005737">
    <property type="term" value="C:cytoplasm"/>
    <property type="evidence" value="ECO:0007669"/>
    <property type="project" value="UniProtKB-UniRule"/>
</dbReference>
<comment type="similarity">
    <text evidence="7">Belongs to the MraZ family.</text>
</comment>
<dbReference type="CDD" id="cd16321">
    <property type="entry name" value="MraZ_C"/>
    <property type="match status" value="1"/>
</dbReference>
<evidence type="ECO:0000313" key="10">
    <source>
        <dbReference type="Proteomes" id="UP000249061"/>
    </source>
</evidence>
<feature type="domain" description="SpoVT-AbrB" evidence="8">
    <location>
        <begin position="80"/>
        <end position="123"/>
    </location>
</feature>
<dbReference type="NCBIfam" id="TIGR00242">
    <property type="entry name" value="division/cell wall cluster transcriptional repressor MraZ"/>
    <property type="match status" value="1"/>
</dbReference>
<keyword evidence="9" id="KW-0131">Cell cycle</keyword>
<dbReference type="NCBIfam" id="NF001482">
    <property type="entry name" value="PRK00326.3-4"/>
    <property type="match status" value="1"/>
</dbReference>
<dbReference type="SUPFAM" id="SSF89447">
    <property type="entry name" value="AbrB/MazE/MraZ-like"/>
    <property type="match status" value="1"/>
</dbReference>
<dbReference type="InterPro" id="IPR035642">
    <property type="entry name" value="MraZ_N"/>
</dbReference>
<organism evidence="9 10">
    <name type="scientific">Archangium gephyra</name>
    <dbReference type="NCBI Taxonomy" id="48"/>
    <lineage>
        <taxon>Bacteria</taxon>
        <taxon>Pseudomonadati</taxon>
        <taxon>Myxococcota</taxon>
        <taxon>Myxococcia</taxon>
        <taxon>Myxococcales</taxon>
        <taxon>Cystobacterineae</taxon>
        <taxon>Archangiaceae</taxon>
        <taxon>Archangium</taxon>
    </lineage>
</organism>
<evidence type="ECO:0000256" key="7">
    <source>
        <dbReference type="HAMAP-Rule" id="MF_01008"/>
    </source>
</evidence>
<evidence type="ECO:0000256" key="5">
    <source>
        <dbReference type="ARBA" id="ARBA00023125"/>
    </source>
</evidence>
<dbReference type="PROSITE" id="PS51740">
    <property type="entry name" value="SPOVT_ABRB"/>
    <property type="match status" value="2"/>
</dbReference>
<keyword evidence="4 7" id="KW-0805">Transcription regulation</keyword>
<feature type="domain" description="SpoVT-AbrB" evidence="8">
    <location>
        <begin position="5"/>
        <end position="51"/>
    </location>
</feature>